<dbReference type="AlphaFoldDB" id="A0A5N5WXM1"/>
<dbReference type="Gene3D" id="3.50.50.60">
    <property type="entry name" value="FAD/NAD(P)-binding domain"/>
    <property type="match status" value="1"/>
</dbReference>
<dbReference type="InterPro" id="IPR002937">
    <property type="entry name" value="Amino_oxidase"/>
</dbReference>
<protein>
    <submittedName>
        <fullName evidence="3">Flavin-containing amine oxidoreductase-domain containing protein</fullName>
    </submittedName>
</protein>
<keyword evidence="1" id="KW-0732">Signal</keyword>
<dbReference type="PANTHER" id="PTHR10742">
    <property type="entry name" value="FLAVIN MONOAMINE OXIDASE"/>
    <property type="match status" value="1"/>
</dbReference>
<dbReference type="InterPro" id="IPR036188">
    <property type="entry name" value="FAD/NAD-bd_sf"/>
</dbReference>
<feature type="chain" id="PRO_5024983142" evidence="1">
    <location>
        <begin position="26"/>
        <end position="649"/>
    </location>
</feature>
<evidence type="ECO:0000259" key="2">
    <source>
        <dbReference type="Pfam" id="PF01593"/>
    </source>
</evidence>
<dbReference type="Proteomes" id="UP000326565">
    <property type="component" value="Unassembled WGS sequence"/>
</dbReference>
<organism evidence="3 4">
    <name type="scientific">Aspergillus leporis</name>
    <dbReference type="NCBI Taxonomy" id="41062"/>
    <lineage>
        <taxon>Eukaryota</taxon>
        <taxon>Fungi</taxon>
        <taxon>Dikarya</taxon>
        <taxon>Ascomycota</taxon>
        <taxon>Pezizomycotina</taxon>
        <taxon>Eurotiomycetes</taxon>
        <taxon>Eurotiomycetidae</taxon>
        <taxon>Eurotiales</taxon>
        <taxon>Aspergillaceae</taxon>
        <taxon>Aspergillus</taxon>
        <taxon>Aspergillus subgen. Circumdati</taxon>
    </lineage>
</organism>
<feature type="domain" description="Amine oxidase" evidence="2">
    <location>
        <begin position="179"/>
        <end position="620"/>
    </location>
</feature>
<dbReference type="GO" id="GO:0009063">
    <property type="term" value="P:amino acid catabolic process"/>
    <property type="evidence" value="ECO:0007669"/>
    <property type="project" value="TreeGrafter"/>
</dbReference>
<dbReference type="PANTHER" id="PTHR10742:SF382">
    <property type="entry name" value="AMINE OXIDASE DOMAIN-CONTAINING PROTEIN"/>
    <property type="match status" value="1"/>
</dbReference>
<keyword evidence="4" id="KW-1185">Reference proteome</keyword>
<dbReference type="SUPFAM" id="SSF51905">
    <property type="entry name" value="FAD/NAD(P)-binding domain"/>
    <property type="match status" value="1"/>
</dbReference>
<dbReference type="InterPro" id="IPR050281">
    <property type="entry name" value="Flavin_monoamine_oxidase"/>
</dbReference>
<gene>
    <name evidence="3" type="ORF">BDV29DRAFT_201902</name>
</gene>
<dbReference type="Gene3D" id="1.20.1440.240">
    <property type="match status" value="1"/>
</dbReference>
<dbReference type="Gene3D" id="3.90.660.10">
    <property type="match status" value="1"/>
</dbReference>
<feature type="signal peptide" evidence="1">
    <location>
        <begin position="1"/>
        <end position="25"/>
    </location>
</feature>
<dbReference type="SUPFAM" id="SSF54373">
    <property type="entry name" value="FAD-linked reductases, C-terminal domain"/>
    <property type="match status" value="1"/>
</dbReference>
<evidence type="ECO:0000313" key="3">
    <source>
        <dbReference type="EMBL" id="KAB8073308.1"/>
    </source>
</evidence>
<reference evidence="3 4" key="1">
    <citation type="submission" date="2019-04" db="EMBL/GenBank/DDBJ databases">
        <title>Friends and foes A comparative genomics study of 23 Aspergillus species from section Flavi.</title>
        <authorList>
            <consortium name="DOE Joint Genome Institute"/>
            <person name="Kjaerbolling I."/>
            <person name="Vesth T."/>
            <person name="Frisvad J.C."/>
            <person name="Nybo J.L."/>
            <person name="Theobald S."/>
            <person name="Kildgaard S."/>
            <person name="Isbrandt T."/>
            <person name="Kuo A."/>
            <person name="Sato A."/>
            <person name="Lyhne E.K."/>
            <person name="Kogle M.E."/>
            <person name="Wiebenga A."/>
            <person name="Kun R.S."/>
            <person name="Lubbers R.J."/>
            <person name="Makela M.R."/>
            <person name="Barry K."/>
            <person name="Chovatia M."/>
            <person name="Clum A."/>
            <person name="Daum C."/>
            <person name="Haridas S."/>
            <person name="He G."/>
            <person name="LaButti K."/>
            <person name="Lipzen A."/>
            <person name="Mondo S."/>
            <person name="Riley R."/>
            <person name="Salamov A."/>
            <person name="Simmons B.A."/>
            <person name="Magnuson J.K."/>
            <person name="Henrissat B."/>
            <person name="Mortensen U.H."/>
            <person name="Larsen T.O."/>
            <person name="Devries R.P."/>
            <person name="Grigoriev I.V."/>
            <person name="Machida M."/>
            <person name="Baker S.E."/>
            <person name="Andersen M.R."/>
        </authorList>
    </citation>
    <scope>NUCLEOTIDE SEQUENCE [LARGE SCALE GENOMIC DNA]</scope>
    <source>
        <strain evidence="3 4">CBS 151.66</strain>
    </source>
</reference>
<sequence>MDIVTCIFFLNLCLAGMYFSPLSSGSEDSLQFLGPYQIQAGSIYNIHVRFPDQSFHGKLRLVYGKCDLSNADSAHHEVVTYDVREGDHPDRFIWITPNDIPSSQCLFAFSGTSIIGHSSPISVSAPGTRCEKSGHIAHIPQISKAWFDGINHMRSQDKVEAISADKARRTSVAIVGGGIAGLMASYLLSTAGIENWHIYESSQRLGGRIRTVYLNNTKPEQYQYQEIGPMRIPVEIKYTDTNEWLPFADHRMVTRLVETLNEKNAPNHPELLIKFIPFIMKATNITTRAKSDRTNVDADTRKSTDLKHISRDMYRAHKAAFNKGLTHWSEGGYIRYVLGTRTNITDYLAATDQNGLWESLYWDDDFATARWKTIDKGFNLVPRAFSPYVANKTTLGCHVNSLKYEATTDKISVGWGESSSERRSSSKQYDYAIVASPFTKVRLWDLPRYSALLHRAIMEYQFDQSCKVALHYKSRFWEHVENPIFGGCTDISDVPGIGDVCYPSYALNSSGPGVVLASFNHGNIARSTAALSTEDHVARAQRSMERIHGDIARQQYTGIYYRHCWENDEHQAGGWGSPLQGQQDLFLPSFFRTECKTIFIGEHTSYTHAWISSALDSAFRGTIQLLLDIGLVDEARDIMQLWDTRWINL</sequence>
<dbReference type="OrthoDB" id="7777654at2759"/>
<proteinExistence type="predicted"/>
<evidence type="ECO:0000256" key="1">
    <source>
        <dbReference type="SAM" id="SignalP"/>
    </source>
</evidence>
<evidence type="ECO:0000313" key="4">
    <source>
        <dbReference type="Proteomes" id="UP000326565"/>
    </source>
</evidence>
<dbReference type="GO" id="GO:0001716">
    <property type="term" value="F:L-amino-acid oxidase activity"/>
    <property type="evidence" value="ECO:0007669"/>
    <property type="project" value="TreeGrafter"/>
</dbReference>
<dbReference type="Pfam" id="PF01593">
    <property type="entry name" value="Amino_oxidase"/>
    <property type="match status" value="1"/>
</dbReference>
<name>A0A5N5WXM1_9EURO</name>
<dbReference type="EMBL" id="ML732229">
    <property type="protein sequence ID" value="KAB8073308.1"/>
    <property type="molecule type" value="Genomic_DNA"/>
</dbReference>
<accession>A0A5N5WXM1</accession>